<sequence>MKFDYNGDGRADLATWRPSNGNWYIAGQSVTQWGTAGDVPVPGDYNADNRTDIAVWRPSEGKWYVPGQAAATQWGAVGDVPVPADYNGDGRTDIAVWRASEAKWYVKDQFTTVLGAPGDVPMPGDYNGDGRADLATWRPSNGNWYIAGQSVTQWGTAGDVPVPGDYNADNRTDIAVWRPSEGKWYVPGQAAATQWGAVGDVPVPADYNGDGRTDIAVWRASEAKWYVKDQFTTVLGAPGDAPAVARSAVLTGSLGGPQLNTSKLAITSCMTNAPMPGSTAAHLNNDPRPGLRMDTNVTVDRATGTVTGSTRIQSLYQLEGFTGSVSVIIRDACGLPLAQTNVVTGGVNPIVSCALPPGCDRTLPWSQTFPVAALDHASNIEIVHNWNPQSIIALYNRYEPYITKIVAILISIFG</sequence>
<dbReference type="Proteomes" id="UP001595912">
    <property type="component" value="Unassembled WGS sequence"/>
</dbReference>
<keyword evidence="3" id="KW-1185">Reference proteome</keyword>
<dbReference type="PANTHER" id="PTHR39431">
    <property type="entry name" value="FRPA/C-RELATED PROTEIN"/>
    <property type="match status" value="1"/>
</dbReference>
<evidence type="ECO:0000313" key="3">
    <source>
        <dbReference type="Proteomes" id="UP001595912"/>
    </source>
</evidence>
<dbReference type="PANTHER" id="PTHR39431:SF1">
    <property type="entry name" value="FRPA_C-RELATED PROTEIN"/>
    <property type="match status" value="1"/>
</dbReference>
<dbReference type="EMBL" id="JBHSIU010000001">
    <property type="protein sequence ID" value="MFC4996267.1"/>
    <property type="molecule type" value="Genomic_DNA"/>
</dbReference>
<dbReference type="InterPro" id="IPR013517">
    <property type="entry name" value="FG-GAP"/>
</dbReference>
<gene>
    <name evidence="2" type="ORF">ACFPIJ_00295</name>
</gene>
<reference evidence="3" key="1">
    <citation type="journal article" date="2019" name="Int. J. Syst. Evol. Microbiol.">
        <title>The Global Catalogue of Microorganisms (GCM) 10K type strain sequencing project: providing services to taxonomists for standard genome sequencing and annotation.</title>
        <authorList>
            <consortium name="The Broad Institute Genomics Platform"/>
            <consortium name="The Broad Institute Genome Sequencing Center for Infectious Disease"/>
            <person name="Wu L."/>
            <person name="Ma J."/>
        </authorList>
    </citation>
    <scope>NUCLEOTIDE SEQUENCE [LARGE SCALE GENOMIC DNA]</scope>
    <source>
        <strain evidence="3">CGMCC 4.7152</strain>
    </source>
</reference>
<dbReference type="InterPro" id="IPR028994">
    <property type="entry name" value="Integrin_alpha_N"/>
</dbReference>
<proteinExistence type="predicted"/>
<evidence type="ECO:0000256" key="1">
    <source>
        <dbReference type="ARBA" id="ARBA00022729"/>
    </source>
</evidence>
<organism evidence="2 3">
    <name type="scientific">Dactylosporangium cerinum</name>
    <dbReference type="NCBI Taxonomy" id="1434730"/>
    <lineage>
        <taxon>Bacteria</taxon>
        <taxon>Bacillati</taxon>
        <taxon>Actinomycetota</taxon>
        <taxon>Actinomycetes</taxon>
        <taxon>Micromonosporales</taxon>
        <taxon>Micromonosporaceae</taxon>
        <taxon>Dactylosporangium</taxon>
    </lineage>
</organism>
<dbReference type="Pfam" id="PF13517">
    <property type="entry name" value="FG-GAP_3"/>
    <property type="match status" value="1"/>
</dbReference>
<accession>A0ABV9VMN8</accession>
<name>A0ABV9VMN8_9ACTN</name>
<protein>
    <submittedName>
        <fullName evidence="2">FG-GAP repeat domain-containing protein</fullName>
    </submittedName>
</protein>
<comment type="caution">
    <text evidence="2">The sequence shown here is derived from an EMBL/GenBank/DDBJ whole genome shotgun (WGS) entry which is preliminary data.</text>
</comment>
<evidence type="ECO:0000313" key="2">
    <source>
        <dbReference type="EMBL" id="MFC4996267.1"/>
    </source>
</evidence>
<dbReference type="RefSeq" id="WP_380112461.1">
    <property type="nucleotide sequence ID" value="NZ_JBHSIU010000001.1"/>
</dbReference>
<keyword evidence="1" id="KW-0732">Signal</keyword>
<dbReference type="SUPFAM" id="SSF69318">
    <property type="entry name" value="Integrin alpha N-terminal domain"/>
    <property type="match status" value="1"/>
</dbReference>